<reference evidence="1" key="1">
    <citation type="journal article" date="2020" name="Nature">
        <title>Giant virus diversity and host interactions through global metagenomics.</title>
        <authorList>
            <person name="Schulz F."/>
            <person name="Roux S."/>
            <person name="Paez-Espino D."/>
            <person name="Jungbluth S."/>
            <person name="Walsh D.A."/>
            <person name="Denef V.J."/>
            <person name="McMahon K.D."/>
            <person name="Konstantinidis K.T."/>
            <person name="Eloe-Fadrosh E.A."/>
            <person name="Kyrpides N.C."/>
            <person name="Woyke T."/>
        </authorList>
    </citation>
    <scope>NUCLEOTIDE SEQUENCE</scope>
    <source>
        <strain evidence="1">GVMAG-M-3300009161-36</strain>
    </source>
</reference>
<organism evidence="1">
    <name type="scientific">viral metagenome</name>
    <dbReference type="NCBI Taxonomy" id="1070528"/>
    <lineage>
        <taxon>unclassified sequences</taxon>
        <taxon>metagenomes</taxon>
        <taxon>organismal metagenomes</taxon>
    </lineage>
</organism>
<protein>
    <submittedName>
        <fullName evidence="1">Uncharacterized protein</fullName>
    </submittedName>
</protein>
<proteinExistence type="predicted"/>
<dbReference type="EMBL" id="MN738974">
    <property type="protein sequence ID" value="QHT33707.1"/>
    <property type="molecule type" value="Genomic_DNA"/>
</dbReference>
<sequence length="189" mass="21045">MVHKLSKSERIEKFTQLEGWHSNKVIFEFASPENSTKNMELFHVLKRKYIDPAGHYALYKCLQLVPQALFDALNGVATTVLATSVNSNIVGLQGVVASYDRNTGQIKMELVDMDDKSIWTCTGNGKKFRGTTVEFGVNTAATNDVALRGGNVGGFTLKKLYVAPVGFESFNFDVVYKTHYDIVYPYGDN</sequence>
<name>A0A6C0EX78_9ZZZZ</name>
<accession>A0A6C0EX78</accession>
<evidence type="ECO:0000313" key="1">
    <source>
        <dbReference type="EMBL" id="QHT33707.1"/>
    </source>
</evidence>
<dbReference type="AlphaFoldDB" id="A0A6C0EX78"/>